<dbReference type="EMBL" id="AMGV01000029">
    <property type="protein sequence ID" value="KEF51082.1"/>
    <property type="molecule type" value="Genomic_DNA"/>
</dbReference>
<dbReference type="InterPro" id="IPR037401">
    <property type="entry name" value="SnoaL-like"/>
</dbReference>
<dbReference type="AlphaFoldDB" id="A0A072NUL4"/>
<keyword evidence="3" id="KW-1185">Reference proteome</keyword>
<dbReference type="GeneID" id="25287758"/>
<dbReference type="VEuPathDB" id="FungiDB:A1O9_12864"/>
<dbReference type="STRING" id="1182545.A0A072NUL4"/>
<sequence length="118" mass="13635">MSETLYFDLMGITPRGHFDTAYDKIGPYFASANIAYKDLEVTAVTNDFGYSTMVQHYWGKTSDGNEFDFTYRVTAMFRRIGGKFKWIHEHLSFPVDIASRKADFSSELDAMKSLYVQR</sequence>
<comment type="caution">
    <text evidence="2">The sequence shown here is derived from an EMBL/GenBank/DDBJ whole genome shotgun (WGS) entry which is preliminary data.</text>
</comment>
<protein>
    <recommendedName>
        <fullName evidence="1">SnoaL-like domain-containing protein</fullName>
    </recommendedName>
</protein>
<dbReference type="Pfam" id="PF13474">
    <property type="entry name" value="SnoaL_3"/>
    <property type="match status" value="1"/>
</dbReference>
<reference evidence="2 3" key="1">
    <citation type="submission" date="2013-03" db="EMBL/GenBank/DDBJ databases">
        <title>The Genome Sequence of Exophiala aquamarina CBS 119918.</title>
        <authorList>
            <consortium name="The Broad Institute Genomics Platform"/>
            <person name="Cuomo C."/>
            <person name="de Hoog S."/>
            <person name="Gorbushina A."/>
            <person name="Walker B."/>
            <person name="Young S.K."/>
            <person name="Zeng Q."/>
            <person name="Gargeya S."/>
            <person name="Fitzgerald M."/>
            <person name="Haas B."/>
            <person name="Abouelleil A."/>
            <person name="Allen A.W."/>
            <person name="Alvarado L."/>
            <person name="Arachchi H.M."/>
            <person name="Berlin A.M."/>
            <person name="Chapman S.B."/>
            <person name="Gainer-Dewar J."/>
            <person name="Goldberg J."/>
            <person name="Griggs A."/>
            <person name="Gujja S."/>
            <person name="Hansen M."/>
            <person name="Howarth C."/>
            <person name="Imamovic A."/>
            <person name="Ireland A."/>
            <person name="Larimer J."/>
            <person name="McCowan C."/>
            <person name="Murphy C."/>
            <person name="Pearson M."/>
            <person name="Poon T.W."/>
            <person name="Priest M."/>
            <person name="Roberts A."/>
            <person name="Saif S."/>
            <person name="Shea T."/>
            <person name="Sisk P."/>
            <person name="Sykes S."/>
            <person name="Wortman J."/>
            <person name="Nusbaum C."/>
            <person name="Birren B."/>
        </authorList>
    </citation>
    <scope>NUCLEOTIDE SEQUENCE [LARGE SCALE GENOMIC DNA]</scope>
    <source>
        <strain evidence="2 3">CBS 119918</strain>
    </source>
</reference>
<dbReference type="OrthoDB" id="4128781at2759"/>
<evidence type="ECO:0000313" key="2">
    <source>
        <dbReference type="EMBL" id="KEF51082.1"/>
    </source>
</evidence>
<name>A0A072NUL4_9EURO</name>
<dbReference type="RefSeq" id="XP_013253672.1">
    <property type="nucleotide sequence ID" value="XM_013398218.1"/>
</dbReference>
<evidence type="ECO:0000259" key="1">
    <source>
        <dbReference type="Pfam" id="PF13474"/>
    </source>
</evidence>
<organism evidence="2 3">
    <name type="scientific">Exophiala aquamarina CBS 119918</name>
    <dbReference type="NCBI Taxonomy" id="1182545"/>
    <lineage>
        <taxon>Eukaryota</taxon>
        <taxon>Fungi</taxon>
        <taxon>Dikarya</taxon>
        <taxon>Ascomycota</taxon>
        <taxon>Pezizomycotina</taxon>
        <taxon>Eurotiomycetes</taxon>
        <taxon>Chaetothyriomycetidae</taxon>
        <taxon>Chaetothyriales</taxon>
        <taxon>Herpotrichiellaceae</taxon>
        <taxon>Exophiala</taxon>
    </lineage>
</organism>
<dbReference type="InterPro" id="IPR032710">
    <property type="entry name" value="NTF2-like_dom_sf"/>
</dbReference>
<proteinExistence type="predicted"/>
<dbReference type="Proteomes" id="UP000027920">
    <property type="component" value="Unassembled WGS sequence"/>
</dbReference>
<feature type="domain" description="SnoaL-like" evidence="1">
    <location>
        <begin position="31"/>
        <end position="95"/>
    </location>
</feature>
<gene>
    <name evidence="2" type="ORF">A1O9_12864</name>
</gene>
<dbReference type="HOGENOM" id="CLU_124021_0_0_1"/>
<dbReference type="SUPFAM" id="SSF54427">
    <property type="entry name" value="NTF2-like"/>
    <property type="match status" value="1"/>
</dbReference>
<evidence type="ECO:0000313" key="3">
    <source>
        <dbReference type="Proteomes" id="UP000027920"/>
    </source>
</evidence>
<dbReference type="Gene3D" id="3.10.450.50">
    <property type="match status" value="1"/>
</dbReference>
<accession>A0A072NUL4</accession>